<organism evidence="1">
    <name type="scientific">Thermosphaera aggregans</name>
    <dbReference type="NCBI Taxonomy" id="54254"/>
    <lineage>
        <taxon>Archaea</taxon>
        <taxon>Thermoproteota</taxon>
        <taxon>Thermoprotei</taxon>
        <taxon>Desulfurococcales</taxon>
        <taxon>Desulfurococcaceae</taxon>
        <taxon>Thermosphaera</taxon>
    </lineage>
</organism>
<dbReference type="EMBL" id="DSJT01000023">
    <property type="protein sequence ID" value="HEF87437.1"/>
    <property type="molecule type" value="Genomic_DNA"/>
</dbReference>
<comment type="caution">
    <text evidence="1">The sequence shown here is derived from an EMBL/GenBank/DDBJ whole genome shotgun (WGS) entry which is preliminary data.</text>
</comment>
<reference evidence="1" key="1">
    <citation type="journal article" date="2020" name="mSystems">
        <title>Genome- and Community-Level Interaction Insights into Carbon Utilization and Element Cycling Functions of Hydrothermarchaeota in Hydrothermal Sediment.</title>
        <authorList>
            <person name="Zhou Z."/>
            <person name="Liu Y."/>
            <person name="Xu W."/>
            <person name="Pan J."/>
            <person name="Luo Z.H."/>
            <person name="Li M."/>
        </authorList>
    </citation>
    <scope>NUCLEOTIDE SEQUENCE [LARGE SCALE GENOMIC DNA]</scope>
    <source>
        <strain evidence="1">SpSt-23</strain>
    </source>
</reference>
<name>A0A7C2BKW7_9CREN</name>
<evidence type="ECO:0000313" key="1">
    <source>
        <dbReference type="EMBL" id="HEF87437.1"/>
    </source>
</evidence>
<proteinExistence type="predicted"/>
<accession>A0A7C2BKW7</accession>
<protein>
    <submittedName>
        <fullName evidence="1">Uncharacterized protein</fullName>
    </submittedName>
</protein>
<gene>
    <name evidence="1" type="ORF">ENP55_03955</name>
</gene>
<sequence length="64" mass="7073">MSVKPSCTIQRRNSVPVHNPVEARLIPTIPGIKSFKVVTGLGERYEAGIISKTDQKTPFIIHDT</sequence>
<dbReference type="AlphaFoldDB" id="A0A7C2BKW7"/>